<accession>A0AAE0TM49</accession>
<feature type="repeat" description="ANK" evidence="2">
    <location>
        <begin position="939"/>
        <end position="971"/>
    </location>
</feature>
<gene>
    <name evidence="4" type="ORF">LTR78_010577</name>
</gene>
<dbReference type="SUPFAM" id="SSF48403">
    <property type="entry name" value="Ankyrin repeat"/>
    <property type="match status" value="1"/>
</dbReference>
<name>A0AAE0TM49_9PEZI</name>
<dbReference type="AlphaFoldDB" id="A0AAE0TM49"/>
<evidence type="ECO:0000256" key="2">
    <source>
        <dbReference type="PROSITE-ProRule" id="PRU00023"/>
    </source>
</evidence>
<keyword evidence="1" id="KW-0677">Repeat</keyword>
<dbReference type="SMART" id="SM00248">
    <property type="entry name" value="ANK"/>
    <property type="match status" value="7"/>
</dbReference>
<dbReference type="PROSITE" id="PS50837">
    <property type="entry name" value="NACHT"/>
    <property type="match status" value="1"/>
</dbReference>
<dbReference type="InterPro" id="IPR027417">
    <property type="entry name" value="P-loop_NTPase"/>
</dbReference>
<dbReference type="PROSITE" id="PS50297">
    <property type="entry name" value="ANK_REP_REGION"/>
    <property type="match status" value="4"/>
</dbReference>
<keyword evidence="2" id="KW-0040">ANK repeat</keyword>
<dbReference type="Pfam" id="PF12796">
    <property type="entry name" value="Ank_2"/>
    <property type="match status" value="2"/>
</dbReference>
<dbReference type="InterPro" id="IPR010730">
    <property type="entry name" value="HET"/>
</dbReference>
<sequence>MRLLRVENLECRDFGINEAPKYVVASHRWVKGCEVSLQDIQDGRNKEKSGYRKVEEFAEFVRKHIPSVEWLWVDTCCINKESAAELSEAVNLMFDWYREAELCIALLADVNGQEKTEIFGQSEWFKRGWTLQELLAPRLVIFVTSSWQVIGHKGTSSLSGDETLAGPSLERDISKTTGIPEAALHDFRIDVEYSAEQKLTWMKGRSTTREEDMSYALYGICGVRPGANYGERAEGARRRLLAAINEDQHQATQKRARLRKIESWLSPPNPWTSHQSARRLHEPQTGTWLTRSAQFQNWKAASIRHLWLHGRAGCGKTILCSTAIEAVKAHCKGQPDAIYAVFYFSFAEKQKQQPEDLFRSLIVQLGESEPALSMLQQAYDKHGQSTLGLEQLEDMLLSSFQSYSTVFLLIDALDECPQDNDVRLIMLECLTRLSQKAPHVKIFITSRDSPNIRQSMAALGIESMAVGTHPVNEDIRRHVATQMTRDHRLSNLDQKTKALIEETIAMKADGIFRWASCQLQELKRLKSTKPRYIKATLQSLPATLDDTYERMLVEIGSLYAEEALTLLQWLAFSERPLTLRELAAATLIRASDYSMDTAESSPPEEILDVLCGLVHVDRCPKHDAETTFDLGAMDCTDCNRMSAIPSSTSTMERLYLRSFHVARKGCKIRLAHASVREYLVSDRIGKGKAKAYAVAEGTAQAFLAQSCFGYLLFYFDQAKCQSALRDDDYPLCAYAMRFGVYHQRAAENQVGYEGTISRLQVRVLQENRAIAKHLSSLKAFRGLDHSPDSLLHSILWNQTVPTLHLACLLGLPQTAVLLLSGEVDCRKTAEVRLLFMPGRSHSALHCAVWSGSLQIVKLLLSRGADVDIGSGLGESTPLCVACQLGHLHIVNVLLNQGATVNVNQGVVQQPLQAACVWNHDAIARRLLEAGADADVSVGYDDSPLSAACKHGNENLVNLLLDRGADINYRAGSDWTALHTASEGGCENAVKLLLQRNADTTAMTGDGMTALQLGCMRRHDGIVRLLLQDKDTIRPGRGDVSRSLTVLQGSWDDYEYYAEPVDSEDVAALARAEEQANAIRDLLLEAQVELGLP</sequence>
<dbReference type="SUPFAM" id="SSF52540">
    <property type="entry name" value="P-loop containing nucleoside triphosphate hydrolases"/>
    <property type="match status" value="1"/>
</dbReference>
<evidence type="ECO:0000313" key="4">
    <source>
        <dbReference type="EMBL" id="KAK3669523.1"/>
    </source>
</evidence>
<dbReference type="PANTHER" id="PTHR10039">
    <property type="entry name" value="AMELOGENIN"/>
    <property type="match status" value="1"/>
</dbReference>
<reference evidence="4" key="1">
    <citation type="submission" date="2023-07" db="EMBL/GenBank/DDBJ databases">
        <title>Black Yeasts Isolated from many extreme environments.</title>
        <authorList>
            <person name="Coleine C."/>
            <person name="Stajich J.E."/>
            <person name="Selbmann L."/>
        </authorList>
    </citation>
    <scope>NUCLEOTIDE SEQUENCE</scope>
    <source>
        <strain evidence="4">CCFEE 5485</strain>
    </source>
</reference>
<feature type="repeat" description="ANK" evidence="2">
    <location>
        <begin position="873"/>
        <end position="905"/>
    </location>
</feature>
<dbReference type="EMBL" id="JAUTXT010000080">
    <property type="protein sequence ID" value="KAK3669523.1"/>
    <property type="molecule type" value="Genomic_DNA"/>
</dbReference>
<feature type="repeat" description="ANK" evidence="2">
    <location>
        <begin position="972"/>
        <end position="1004"/>
    </location>
</feature>
<evidence type="ECO:0000256" key="1">
    <source>
        <dbReference type="ARBA" id="ARBA00022737"/>
    </source>
</evidence>
<dbReference type="PANTHER" id="PTHR10039:SF16">
    <property type="entry name" value="GPI INOSITOL-DEACYLASE"/>
    <property type="match status" value="1"/>
</dbReference>
<dbReference type="PROSITE" id="PS50088">
    <property type="entry name" value="ANK_REPEAT"/>
    <property type="match status" value="4"/>
</dbReference>
<evidence type="ECO:0000313" key="5">
    <source>
        <dbReference type="Proteomes" id="UP001274830"/>
    </source>
</evidence>
<feature type="repeat" description="ANK" evidence="2">
    <location>
        <begin position="839"/>
        <end position="871"/>
    </location>
</feature>
<dbReference type="Proteomes" id="UP001274830">
    <property type="component" value="Unassembled WGS sequence"/>
</dbReference>
<comment type="caution">
    <text evidence="4">The sequence shown here is derived from an EMBL/GenBank/DDBJ whole genome shotgun (WGS) entry which is preliminary data.</text>
</comment>
<protein>
    <recommendedName>
        <fullName evidence="3">NACHT domain-containing protein</fullName>
    </recommendedName>
</protein>
<dbReference type="InterPro" id="IPR007111">
    <property type="entry name" value="NACHT_NTPase"/>
</dbReference>
<dbReference type="Pfam" id="PF06985">
    <property type="entry name" value="HET"/>
    <property type="match status" value="1"/>
</dbReference>
<feature type="domain" description="NACHT" evidence="3">
    <location>
        <begin position="304"/>
        <end position="447"/>
    </location>
</feature>
<organism evidence="4 5">
    <name type="scientific">Recurvomyces mirabilis</name>
    <dbReference type="NCBI Taxonomy" id="574656"/>
    <lineage>
        <taxon>Eukaryota</taxon>
        <taxon>Fungi</taxon>
        <taxon>Dikarya</taxon>
        <taxon>Ascomycota</taxon>
        <taxon>Pezizomycotina</taxon>
        <taxon>Dothideomycetes</taxon>
        <taxon>Dothideomycetidae</taxon>
        <taxon>Mycosphaerellales</taxon>
        <taxon>Teratosphaeriaceae</taxon>
        <taxon>Recurvomyces</taxon>
    </lineage>
</organism>
<dbReference type="Pfam" id="PF24883">
    <property type="entry name" value="NPHP3_N"/>
    <property type="match status" value="1"/>
</dbReference>
<dbReference type="InterPro" id="IPR056884">
    <property type="entry name" value="NPHP3-like_N"/>
</dbReference>
<proteinExistence type="predicted"/>
<dbReference type="InterPro" id="IPR036770">
    <property type="entry name" value="Ankyrin_rpt-contain_sf"/>
</dbReference>
<dbReference type="InterPro" id="IPR002110">
    <property type="entry name" value="Ankyrin_rpt"/>
</dbReference>
<keyword evidence="5" id="KW-1185">Reference proteome</keyword>
<dbReference type="Gene3D" id="1.25.40.20">
    <property type="entry name" value="Ankyrin repeat-containing domain"/>
    <property type="match status" value="2"/>
</dbReference>
<dbReference type="Gene3D" id="3.40.50.300">
    <property type="entry name" value="P-loop containing nucleotide triphosphate hydrolases"/>
    <property type="match status" value="1"/>
</dbReference>
<evidence type="ECO:0000259" key="3">
    <source>
        <dbReference type="PROSITE" id="PS50837"/>
    </source>
</evidence>